<feature type="compositionally biased region" description="Gly residues" evidence="1">
    <location>
        <begin position="77"/>
        <end position="88"/>
    </location>
</feature>
<sequence>MTENDRNDRDDRAGGGAVPGGPTPPGGGGASPPPYVPPPEPGRDAPVRDTSAQGTPAQSTPGRGASEQDRPAASGEQAGGQGSGGQAGDGRPDLSGGKRGRIRQQQPGVTRPRPPTLAEQRARNEAARQQREAELALEAEQARKKKLRKRLLIGGGVAAGVAGVVAIWYAASSPDEVEAQCTQDGVVVEDRYCDENYARSHGGYYSGGFIYIGGSSYRYHYGGSSAPVGQKVSGGSYTIPKGANVTTKSGTTIQRGGFGVSGGSKSGGS</sequence>
<dbReference type="OrthoDB" id="3575975at2"/>
<proteinExistence type="predicted"/>
<dbReference type="RefSeq" id="WP_121001185.1">
    <property type="nucleotide sequence ID" value="NZ_RBXO01000001.1"/>
</dbReference>
<evidence type="ECO:0000313" key="4">
    <source>
        <dbReference type="Proteomes" id="UP000282084"/>
    </source>
</evidence>
<feature type="compositionally biased region" description="Basic and acidic residues" evidence="1">
    <location>
        <begin position="1"/>
        <end position="13"/>
    </location>
</feature>
<dbReference type="EMBL" id="RBXO01000001">
    <property type="protein sequence ID" value="RKT51978.1"/>
    <property type="molecule type" value="Genomic_DNA"/>
</dbReference>
<evidence type="ECO:0000256" key="2">
    <source>
        <dbReference type="SAM" id="Phobius"/>
    </source>
</evidence>
<comment type="caution">
    <text evidence="3">The sequence shown here is derived from an EMBL/GenBank/DDBJ whole genome shotgun (WGS) entry which is preliminary data.</text>
</comment>
<feature type="compositionally biased region" description="Polar residues" evidence="1">
    <location>
        <begin position="50"/>
        <end position="61"/>
    </location>
</feature>
<keyword evidence="4" id="KW-1185">Reference proteome</keyword>
<evidence type="ECO:0000313" key="3">
    <source>
        <dbReference type="EMBL" id="RKT51978.1"/>
    </source>
</evidence>
<keyword evidence="2" id="KW-0472">Membrane</keyword>
<accession>A0A495VWD4</accession>
<protein>
    <submittedName>
        <fullName evidence="3">Uncharacterized protein</fullName>
    </submittedName>
</protein>
<feature type="region of interest" description="Disordered" evidence="1">
    <location>
        <begin position="1"/>
        <end position="132"/>
    </location>
</feature>
<name>A0A495VWD4_9PSEU</name>
<keyword evidence="2" id="KW-0812">Transmembrane</keyword>
<reference evidence="3 4" key="1">
    <citation type="submission" date="2018-10" db="EMBL/GenBank/DDBJ databases">
        <title>Sequencing the genomes of 1000 actinobacteria strains.</title>
        <authorList>
            <person name="Klenk H.-P."/>
        </authorList>
    </citation>
    <scope>NUCLEOTIDE SEQUENCE [LARGE SCALE GENOMIC DNA]</scope>
    <source>
        <strain evidence="3 4">DSM 43800</strain>
    </source>
</reference>
<organism evidence="3 4">
    <name type="scientific">Saccharothrix australiensis</name>
    <dbReference type="NCBI Taxonomy" id="2072"/>
    <lineage>
        <taxon>Bacteria</taxon>
        <taxon>Bacillati</taxon>
        <taxon>Actinomycetota</taxon>
        <taxon>Actinomycetes</taxon>
        <taxon>Pseudonocardiales</taxon>
        <taxon>Pseudonocardiaceae</taxon>
        <taxon>Saccharothrix</taxon>
    </lineage>
</organism>
<gene>
    <name evidence="3" type="ORF">C8E97_0469</name>
</gene>
<feature type="compositionally biased region" description="Basic and acidic residues" evidence="1">
    <location>
        <begin position="120"/>
        <end position="132"/>
    </location>
</feature>
<dbReference type="AlphaFoldDB" id="A0A495VWD4"/>
<evidence type="ECO:0000256" key="1">
    <source>
        <dbReference type="SAM" id="MobiDB-lite"/>
    </source>
</evidence>
<keyword evidence="2" id="KW-1133">Transmembrane helix</keyword>
<feature type="compositionally biased region" description="Pro residues" evidence="1">
    <location>
        <begin position="21"/>
        <end position="40"/>
    </location>
</feature>
<dbReference type="Proteomes" id="UP000282084">
    <property type="component" value="Unassembled WGS sequence"/>
</dbReference>
<feature type="transmembrane region" description="Helical" evidence="2">
    <location>
        <begin position="151"/>
        <end position="171"/>
    </location>
</feature>